<keyword evidence="4" id="KW-1185">Reference proteome</keyword>
<feature type="transmembrane region" description="Helical" evidence="1">
    <location>
        <begin position="29"/>
        <end position="49"/>
    </location>
</feature>
<keyword evidence="1" id="KW-0472">Membrane</keyword>
<dbReference type="InterPro" id="IPR031564">
    <property type="entry name" value="Flp1-like"/>
</dbReference>
<sequence>MLMYWKNRAVNGAWKLQRRVYEVLRNEDGVGTVEVVLLILVATGLVLIFKDRITELVTNIFGKITSQAGKI</sequence>
<evidence type="ECO:0000313" key="3">
    <source>
        <dbReference type="EMBL" id="MCC2167718.1"/>
    </source>
</evidence>
<gene>
    <name evidence="3" type="ORF">LKD45_08440</name>
</gene>
<proteinExistence type="predicted"/>
<organism evidence="3 4">
    <name type="scientific">Gallintestinimicrobium propionicum</name>
    <dbReference type="NCBI Taxonomy" id="2981770"/>
    <lineage>
        <taxon>Bacteria</taxon>
        <taxon>Bacillati</taxon>
        <taxon>Bacillota</taxon>
        <taxon>Clostridia</taxon>
        <taxon>Lachnospirales</taxon>
        <taxon>Lachnospiraceae</taxon>
        <taxon>Gallintestinimicrobium</taxon>
    </lineage>
</organism>
<accession>A0AAE3DNL5</accession>
<evidence type="ECO:0000313" key="4">
    <source>
        <dbReference type="Proteomes" id="UP001199355"/>
    </source>
</evidence>
<dbReference type="Pfam" id="PF16982">
    <property type="entry name" value="Flp1_like"/>
    <property type="match status" value="1"/>
</dbReference>
<reference evidence="3 4" key="1">
    <citation type="submission" date="2021-10" db="EMBL/GenBank/DDBJ databases">
        <title>Anaerobic single-cell dispensing facilitates the cultivation of human gut bacteria.</title>
        <authorList>
            <person name="Afrizal A."/>
        </authorList>
    </citation>
    <scope>NUCLEOTIDE SEQUENCE [LARGE SCALE GENOMIC DNA]</scope>
    <source>
        <strain evidence="3 4">CLA-AA-H244</strain>
    </source>
</reference>
<keyword evidence="1" id="KW-0812">Transmembrane</keyword>
<evidence type="ECO:0000259" key="2">
    <source>
        <dbReference type="Pfam" id="PF16982"/>
    </source>
</evidence>
<dbReference type="Proteomes" id="UP001199355">
    <property type="component" value="Unassembled WGS sequence"/>
</dbReference>
<keyword evidence="1" id="KW-1133">Transmembrane helix</keyword>
<dbReference type="AlphaFoldDB" id="A0AAE3DNL5"/>
<evidence type="ECO:0000256" key="1">
    <source>
        <dbReference type="SAM" id="Phobius"/>
    </source>
</evidence>
<feature type="domain" description="Putative Flagellin Flp1-like" evidence="2">
    <location>
        <begin position="24"/>
        <end position="70"/>
    </location>
</feature>
<name>A0AAE3DNL5_9FIRM</name>
<protein>
    <recommendedName>
        <fullName evidence="2">Putative Flagellin Flp1-like domain-containing protein</fullName>
    </recommendedName>
</protein>
<dbReference type="RefSeq" id="WP_021915058.1">
    <property type="nucleotide sequence ID" value="NZ_JAJEQF010000018.1"/>
</dbReference>
<comment type="caution">
    <text evidence="3">The sequence shown here is derived from an EMBL/GenBank/DDBJ whole genome shotgun (WGS) entry which is preliminary data.</text>
</comment>
<dbReference type="EMBL" id="JAJEQF010000018">
    <property type="protein sequence ID" value="MCC2167718.1"/>
    <property type="molecule type" value="Genomic_DNA"/>
</dbReference>